<reference evidence="1 2" key="1">
    <citation type="submission" date="2018-12" db="EMBL/GenBank/DDBJ databases">
        <title>Bacillus chawlae sp. nov., Bacillus glennii sp. nov., and Bacillus saganii sp. nov. Isolated from the Vehicle Assembly Building at Kennedy Space Center where the Viking Spacecraft were Assembled.</title>
        <authorList>
            <person name="Seuylemezian A."/>
            <person name="Vaishampayan P."/>
        </authorList>
    </citation>
    <scope>NUCLEOTIDE SEQUENCE [LARGE SCALE GENOMIC DNA]</scope>
    <source>
        <strain evidence="1 2">L5</strain>
    </source>
</reference>
<dbReference type="InterPro" id="IPR053028">
    <property type="entry name" value="Spo0E-like_phosphatase"/>
</dbReference>
<dbReference type="Pfam" id="PF09388">
    <property type="entry name" value="SpoOE-like"/>
    <property type="match status" value="1"/>
</dbReference>
<dbReference type="OrthoDB" id="2649371at2"/>
<dbReference type="PANTHER" id="PTHR41263">
    <property type="entry name" value="ASPARTYL-PHOSPHATE PHOSPHATASE YISI"/>
    <property type="match status" value="1"/>
</dbReference>
<dbReference type="GO" id="GO:0046983">
    <property type="term" value="F:protein dimerization activity"/>
    <property type="evidence" value="ECO:0007669"/>
    <property type="project" value="InterPro"/>
</dbReference>
<keyword evidence="2" id="KW-1185">Reference proteome</keyword>
<comment type="caution">
    <text evidence="1">The sequence shown here is derived from an EMBL/GenBank/DDBJ whole genome shotgun (WGS) entry which is preliminary data.</text>
</comment>
<sequence>MTTEQLLRNIEECRERMIHLASYSTMDNHRVVEASTELDQLINQYLHLTKKQ</sequence>
<evidence type="ECO:0000313" key="2">
    <source>
        <dbReference type="Proteomes" id="UP000267430"/>
    </source>
</evidence>
<dbReference type="Proteomes" id="UP000267430">
    <property type="component" value="Unassembled WGS sequence"/>
</dbReference>
<dbReference type="InterPro" id="IPR037208">
    <property type="entry name" value="Spo0E-like_sf"/>
</dbReference>
<evidence type="ECO:0000313" key="1">
    <source>
        <dbReference type="EMBL" id="RUQ28783.1"/>
    </source>
</evidence>
<dbReference type="InterPro" id="IPR036638">
    <property type="entry name" value="HLH_DNA-bd_sf"/>
</dbReference>
<dbReference type="Gene3D" id="4.10.280.10">
    <property type="entry name" value="Helix-loop-helix DNA-binding domain"/>
    <property type="match status" value="1"/>
</dbReference>
<dbReference type="RefSeq" id="WP_126864891.1">
    <property type="nucleotide sequence ID" value="NZ_JAUSTX010000015.1"/>
</dbReference>
<dbReference type="SUPFAM" id="SSF140500">
    <property type="entry name" value="BAS1536-like"/>
    <property type="match status" value="1"/>
</dbReference>
<dbReference type="EMBL" id="RYZZ01000014">
    <property type="protein sequence ID" value="RUQ28783.1"/>
    <property type="molecule type" value="Genomic_DNA"/>
</dbReference>
<proteinExistence type="predicted"/>
<dbReference type="AlphaFoldDB" id="A0A3S0VIP8"/>
<gene>
    <name evidence="1" type="ORF">ELQ35_11035</name>
</gene>
<accession>A0A3S0VIP8</accession>
<dbReference type="PANTHER" id="PTHR41263:SF1">
    <property type="entry name" value="ASPARTYL-PHOSPHATE PHOSPHATASE YISI"/>
    <property type="match status" value="1"/>
</dbReference>
<dbReference type="GO" id="GO:0043937">
    <property type="term" value="P:regulation of sporulation"/>
    <property type="evidence" value="ECO:0007669"/>
    <property type="project" value="InterPro"/>
</dbReference>
<dbReference type="InterPro" id="IPR018540">
    <property type="entry name" value="Spo0E-like"/>
</dbReference>
<organism evidence="1 2">
    <name type="scientific">Peribacillus cavernae</name>
    <dbReference type="NCBI Taxonomy" id="1674310"/>
    <lineage>
        <taxon>Bacteria</taxon>
        <taxon>Bacillati</taxon>
        <taxon>Bacillota</taxon>
        <taxon>Bacilli</taxon>
        <taxon>Bacillales</taxon>
        <taxon>Bacillaceae</taxon>
        <taxon>Peribacillus</taxon>
    </lineage>
</organism>
<name>A0A3S0VIP8_9BACI</name>
<protein>
    <submittedName>
        <fullName evidence="1">Aspartyl-phosphate phosphatase Spo0E family protein</fullName>
    </submittedName>
</protein>